<evidence type="ECO:0000256" key="2">
    <source>
        <dbReference type="ARBA" id="ARBA00023125"/>
    </source>
</evidence>
<dbReference type="OrthoDB" id="2143914at2759"/>
<dbReference type="PROSITE" id="PS50090">
    <property type="entry name" value="MYB_LIKE"/>
    <property type="match status" value="3"/>
</dbReference>
<dbReference type="Proteomes" id="UP000789595">
    <property type="component" value="Unassembled WGS sequence"/>
</dbReference>
<feature type="domain" description="HTH myb-type" evidence="5">
    <location>
        <begin position="96"/>
        <end position="146"/>
    </location>
</feature>
<organism evidence="6 7">
    <name type="scientific">Pelagomonas calceolata</name>
    <dbReference type="NCBI Taxonomy" id="35677"/>
    <lineage>
        <taxon>Eukaryota</taxon>
        <taxon>Sar</taxon>
        <taxon>Stramenopiles</taxon>
        <taxon>Ochrophyta</taxon>
        <taxon>Pelagophyceae</taxon>
        <taxon>Pelagomonadales</taxon>
        <taxon>Pelagomonadaceae</taxon>
        <taxon>Pelagomonas</taxon>
    </lineage>
</organism>
<evidence type="ECO:0000313" key="6">
    <source>
        <dbReference type="EMBL" id="CAH0372836.1"/>
    </source>
</evidence>
<feature type="domain" description="Myb-like" evidence="4">
    <location>
        <begin position="96"/>
        <end position="142"/>
    </location>
</feature>
<feature type="region of interest" description="Disordered" evidence="3">
    <location>
        <begin position="250"/>
        <end position="275"/>
    </location>
</feature>
<evidence type="ECO:0000259" key="4">
    <source>
        <dbReference type="PROSITE" id="PS50090"/>
    </source>
</evidence>
<dbReference type="InterPro" id="IPR001005">
    <property type="entry name" value="SANT/Myb"/>
</dbReference>
<dbReference type="InterPro" id="IPR050560">
    <property type="entry name" value="MYB_TF"/>
</dbReference>
<dbReference type="InterPro" id="IPR017930">
    <property type="entry name" value="Myb_dom"/>
</dbReference>
<proteinExistence type="predicted"/>
<protein>
    <submittedName>
        <fullName evidence="6">Uncharacterized protein</fullName>
    </submittedName>
</protein>
<dbReference type="GO" id="GO:0005634">
    <property type="term" value="C:nucleus"/>
    <property type="evidence" value="ECO:0007669"/>
    <property type="project" value="TreeGrafter"/>
</dbReference>
<feature type="domain" description="Myb-like" evidence="4">
    <location>
        <begin position="197"/>
        <end position="247"/>
    </location>
</feature>
<dbReference type="Pfam" id="PF13921">
    <property type="entry name" value="Myb_DNA-bind_6"/>
    <property type="match status" value="1"/>
</dbReference>
<dbReference type="GO" id="GO:0000981">
    <property type="term" value="F:DNA-binding transcription factor activity, RNA polymerase II-specific"/>
    <property type="evidence" value="ECO:0007669"/>
    <property type="project" value="TreeGrafter"/>
</dbReference>
<feature type="region of interest" description="Disordered" evidence="3">
    <location>
        <begin position="389"/>
        <end position="410"/>
    </location>
</feature>
<feature type="domain" description="Myb-like" evidence="4">
    <location>
        <begin position="143"/>
        <end position="196"/>
    </location>
</feature>
<gene>
    <name evidence="6" type="ORF">PECAL_3P28880</name>
</gene>
<feature type="domain" description="HTH myb-type" evidence="5">
    <location>
        <begin position="148"/>
        <end position="196"/>
    </location>
</feature>
<feature type="domain" description="HTH myb-type" evidence="5">
    <location>
        <begin position="197"/>
        <end position="251"/>
    </location>
</feature>
<dbReference type="GO" id="GO:0000278">
    <property type="term" value="P:mitotic cell cycle"/>
    <property type="evidence" value="ECO:0007669"/>
    <property type="project" value="TreeGrafter"/>
</dbReference>
<dbReference type="SMART" id="SM00717">
    <property type="entry name" value="SANT"/>
    <property type="match status" value="3"/>
</dbReference>
<dbReference type="SUPFAM" id="SSF46689">
    <property type="entry name" value="Homeodomain-like"/>
    <property type="match status" value="3"/>
</dbReference>
<keyword evidence="7" id="KW-1185">Reference proteome</keyword>
<reference evidence="6" key="1">
    <citation type="submission" date="2021-11" db="EMBL/GenBank/DDBJ databases">
        <authorList>
            <consortium name="Genoscope - CEA"/>
            <person name="William W."/>
        </authorList>
    </citation>
    <scope>NUCLEOTIDE SEQUENCE</scope>
</reference>
<keyword evidence="2" id="KW-0238">DNA-binding</keyword>
<evidence type="ECO:0000313" key="7">
    <source>
        <dbReference type="Proteomes" id="UP000789595"/>
    </source>
</evidence>
<dbReference type="PROSITE" id="PS51294">
    <property type="entry name" value="HTH_MYB"/>
    <property type="match status" value="3"/>
</dbReference>
<accession>A0A8J2X3E5</accession>
<evidence type="ECO:0000256" key="1">
    <source>
        <dbReference type="ARBA" id="ARBA00022737"/>
    </source>
</evidence>
<feature type="compositionally biased region" description="Basic and acidic residues" evidence="3">
    <location>
        <begin position="16"/>
        <end position="26"/>
    </location>
</feature>
<dbReference type="FunFam" id="1.10.10.60:FF:000010">
    <property type="entry name" value="Transcriptional activator Myb isoform A"/>
    <property type="match status" value="1"/>
</dbReference>
<dbReference type="AlphaFoldDB" id="A0A8J2X3E5"/>
<dbReference type="InterPro" id="IPR009057">
    <property type="entry name" value="Homeodomain-like_sf"/>
</dbReference>
<dbReference type="GO" id="GO:0000978">
    <property type="term" value="F:RNA polymerase II cis-regulatory region sequence-specific DNA binding"/>
    <property type="evidence" value="ECO:0007669"/>
    <property type="project" value="TreeGrafter"/>
</dbReference>
<name>A0A8J2X3E5_9STRA</name>
<dbReference type="PANTHER" id="PTHR45614">
    <property type="entry name" value="MYB PROTEIN-RELATED"/>
    <property type="match status" value="1"/>
</dbReference>
<feature type="region of interest" description="Disordered" evidence="3">
    <location>
        <begin position="1"/>
        <end position="73"/>
    </location>
</feature>
<comment type="caution">
    <text evidence="6">The sequence shown here is derived from an EMBL/GenBank/DDBJ whole genome shotgun (WGS) entry which is preliminary data.</text>
</comment>
<evidence type="ECO:0000256" key="3">
    <source>
        <dbReference type="SAM" id="MobiDB-lite"/>
    </source>
</evidence>
<dbReference type="GO" id="GO:0045944">
    <property type="term" value="P:positive regulation of transcription by RNA polymerase II"/>
    <property type="evidence" value="ECO:0007669"/>
    <property type="project" value="TreeGrafter"/>
</dbReference>
<dbReference type="Pfam" id="PF00249">
    <property type="entry name" value="Myb_DNA-binding"/>
    <property type="match status" value="1"/>
</dbReference>
<dbReference type="PANTHER" id="PTHR45614:SF25">
    <property type="entry name" value="MYB PROTEIN"/>
    <property type="match status" value="1"/>
</dbReference>
<sequence length="567" mass="59704">MDPPPNAPRSPNGRDFAARAEGERMVLKNTPMGRAPQVKREMREEDASSGGGPATATRSGQAKRAARAPPARGAAMLRGAAVDIKYRPPRRAPVGGKWTEEEDRRLREIVETFGAKNWKRLAMLLGTVRSDVQCLHRWNKVLRPGLSKGPWTAAEDRVVRDMVLRHGAGNIKWSVIAAQLPGRIGKQCRERWFNHLDPDIKKGDWTPDEDAVLFETQRVHGNRWSEIAKLLPGRTENAVKNRWNSSARKRWLRDRGLPDDAPPPASAAPAAAAAGAHARASSTRAAAALRPPALALGFDDVDVGGASSLMSSPVTELLDVDRAGGLGEQGLLAATSDILASFDADADAATRGGEARGGDDDFGIDFSPRVADADADFAGAVTLLSTDSFARDTPTGTPRAAAPRDAGTDGVPCAPREAELRRAASAAVAAAAAGEQDVPLSLLPYFRFLNERGQASIMNQLVAQFSRTSIEGTPPVVPPLPAPGPAAPRPGFPPPSLTYLPRSLIPIPLGVPMVPGLPQQTLGALPGQPCVPFGAVPPGSQPVAFAAAPPAPAFPPCSGDESLGKGV</sequence>
<dbReference type="Gene3D" id="1.10.10.60">
    <property type="entry name" value="Homeodomain-like"/>
    <property type="match status" value="3"/>
</dbReference>
<evidence type="ECO:0000259" key="5">
    <source>
        <dbReference type="PROSITE" id="PS51294"/>
    </source>
</evidence>
<keyword evidence="1" id="KW-0677">Repeat</keyword>
<dbReference type="EMBL" id="CAKKNE010000003">
    <property type="protein sequence ID" value="CAH0372836.1"/>
    <property type="molecule type" value="Genomic_DNA"/>
</dbReference>
<dbReference type="CDD" id="cd00167">
    <property type="entry name" value="SANT"/>
    <property type="match status" value="3"/>
</dbReference>